<reference evidence="1 2" key="1">
    <citation type="journal article" date="2019" name="Nat. Ecol. Evol.">
        <title>Megaphylogeny resolves global patterns of mushroom evolution.</title>
        <authorList>
            <person name="Varga T."/>
            <person name="Krizsan K."/>
            <person name="Foldi C."/>
            <person name="Dima B."/>
            <person name="Sanchez-Garcia M."/>
            <person name="Sanchez-Ramirez S."/>
            <person name="Szollosi G.J."/>
            <person name="Szarkandi J.G."/>
            <person name="Papp V."/>
            <person name="Albert L."/>
            <person name="Andreopoulos W."/>
            <person name="Angelini C."/>
            <person name="Antonin V."/>
            <person name="Barry K.W."/>
            <person name="Bougher N.L."/>
            <person name="Buchanan P."/>
            <person name="Buyck B."/>
            <person name="Bense V."/>
            <person name="Catcheside P."/>
            <person name="Chovatia M."/>
            <person name="Cooper J."/>
            <person name="Damon W."/>
            <person name="Desjardin D."/>
            <person name="Finy P."/>
            <person name="Geml J."/>
            <person name="Haridas S."/>
            <person name="Hughes K."/>
            <person name="Justo A."/>
            <person name="Karasinski D."/>
            <person name="Kautmanova I."/>
            <person name="Kiss B."/>
            <person name="Kocsube S."/>
            <person name="Kotiranta H."/>
            <person name="LaButti K.M."/>
            <person name="Lechner B.E."/>
            <person name="Liimatainen K."/>
            <person name="Lipzen A."/>
            <person name="Lukacs Z."/>
            <person name="Mihaltcheva S."/>
            <person name="Morgado L.N."/>
            <person name="Niskanen T."/>
            <person name="Noordeloos M.E."/>
            <person name="Ohm R.A."/>
            <person name="Ortiz-Santana B."/>
            <person name="Ovrebo C."/>
            <person name="Racz N."/>
            <person name="Riley R."/>
            <person name="Savchenko A."/>
            <person name="Shiryaev A."/>
            <person name="Soop K."/>
            <person name="Spirin V."/>
            <person name="Szebenyi C."/>
            <person name="Tomsovsky M."/>
            <person name="Tulloss R.E."/>
            <person name="Uehling J."/>
            <person name="Grigoriev I.V."/>
            <person name="Vagvolgyi C."/>
            <person name="Papp T."/>
            <person name="Martin F.M."/>
            <person name="Miettinen O."/>
            <person name="Hibbett D.S."/>
            <person name="Nagy L.G."/>
        </authorList>
    </citation>
    <scope>NUCLEOTIDE SEQUENCE [LARGE SCALE GENOMIC DNA]</scope>
    <source>
        <strain evidence="1 2">CBS 962.96</strain>
    </source>
</reference>
<evidence type="ECO:0008006" key="3">
    <source>
        <dbReference type="Google" id="ProtNLM"/>
    </source>
</evidence>
<dbReference type="OrthoDB" id="3247418at2759"/>
<accession>A0A4S8LZP8</accession>
<feature type="non-terminal residue" evidence="1">
    <location>
        <position position="154"/>
    </location>
</feature>
<dbReference type="AlphaFoldDB" id="A0A4S8LZP8"/>
<gene>
    <name evidence="1" type="ORF">K435DRAFT_601491</name>
</gene>
<proteinExistence type="predicted"/>
<dbReference type="EMBL" id="ML179205">
    <property type="protein sequence ID" value="THU95217.1"/>
    <property type="molecule type" value="Genomic_DNA"/>
</dbReference>
<keyword evidence="2" id="KW-1185">Reference proteome</keyword>
<name>A0A4S8LZP8_DENBC</name>
<dbReference type="Proteomes" id="UP000297245">
    <property type="component" value="Unassembled WGS sequence"/>
</dbReference>
<evidence type="ECO:0000313" key="2">
    <source>
        <dbReference type="Proteomes" id="UP000297245"/>
    </source>
</evidence>
<sequence>PSWINSIPKNYGEASAGTIKADKWCTLSTIYLPIVLVTLWGDDGCAPPNDDSDQGILFKALDHSMTLFQATIITCHYTTLVSHATAYREHLTYWVRELQVLYPHTHDSTCPNIHAAAHIYDFLFLFGPVLSWWCFPFKQLIGALQKINTDDHIG</sequence>
<protein>
    <recommendedName>
        <fullName evidence="3">DUF4218 domain-containing protein</fullName>
    </recommendedName>
</protein>
<evidence type="ECO:0000313" key="1">
    <source>
        <dbReference type="EMBL" id="THU95217.1"/>
    </source>
</evidence>
<feature type="non-terminal residue" evidence="1">
    <location>
        <position position="1"/>
    </location>
</feature>
<organism evidence="1 2">
    <name type="scientific">Dendrothele bispora (strain CBS 962.96)</name>
    <dbReference type="NCBI Taxonomy" id="1314807"/>
    <lineage>
        <taxon>Eukaryota</taxon>
        <taxon>Fungi</taxon>
        <taxon>Dikarya</taxon>
        <taxon>Basidiomycota</taxon>
        <taxon>Agaricomycotina</taxon>
        <taxon>Agaricomycetes</taxon>
        <taxon>Agaricomycetidae</taxon>
        <taxon>Agaricales</taxon>
        <taxon>Agaricales incertae sedis</taxon>
        <taxon>Dendrothele</taxon>
    </lineage>
</organism>